<dbReference type="InterPro" id="IPR000073">
    <property type="entry name" value="AB_hydrolase_1"/>
</dbReference>
<keyword evidence="1 3" id="KW-0378">Hydrolase</keyword>
<accession>A0A3P1YQJ9</accession>
<evidence type="ECO:0000313" key="3">
    <source>
        <dbReference type="EMBL" id="RRD72945.1"/>
    </source>
</evidence>
<dbReference type="PANTHER" id="PTHR43798">
    <property type="entry name" value="MONOACYLGLYCEROL LIPASE"/>
    <property type="match status" value="1"/>
</dbReference>
<proteinExistence type="predicted"/>
<dbReference type="Proteomes" id="UP000279860">
    <property type="component" value="Unassembled WGS sequence"/>
</dbReference>
<reference evidence="3 4" key="1">
    <citation type="submission" date="2018-11" db="EMBL/GenBank/DDBJ databases">
        <title>Genomes From Bacteria Associated with the Canine Oral Cavity: a Test Case for Automated Genome-Based Taxonomic Assignment.</title>
        <authorList>
            <person name="Coil D.A."/>
            <person name="Jospin G."/>
            <person name="Darling A.E."/>
            <person name="Wallis C."/>
            <person name="Davis I.J."/>
            <person name="Harris S."/>
            <person name="Eisen J.A."/>
            <person name="Holcombe L.J."/>
            <person name="O'Flynn C."/>
        </authorList>
    </citation>
    <scope>NUCLEOTIDE SEQUENCE [LARGE SCALE GENOMIC DNA]</scope>
    <source>
        <strain evidence="3 4">OH1426_COT-023</strain>
    </source>
</reference>
<organism evidence="3 4">
    <name type="scientific">Tannerella forsythia</name>
    <name type="common">Bacteroides forsythus</name>
    <dbReference type="NCBI Taxonomy" id="28112"/>
    <lineage>
        <taxon>Bacteria</taxon>
        <taxon>Pseudomonadati</taxon>
        <taxon>Bacteroidota</taxon>
        <taxon>Bacteroidia</taxon>
        <taxon>Bacteroidales</taxon>
        <taxon>Tannerellaceae</taxon>
        <taxon>Tannerella</taxon>
    </lineage>
</organism>
<dbReference type="GO" id="GO:0016020">
    <property type="term" value="C:membrane"/>
    <property type="evidence" value="ECO:0007669"/>
    <property type="project" value="TreeGrafter"/>
</dbReference>
<dbReference type="Pfam" id="PF00561">
    <property type="entry name" value="Abhydrolase_1"/>
    <property type="match status" value="1"/>
</dbReference>
<sequence length="272" mass="30609">MEHKTIENNGNIVHYYVSGKESGEAIVFLHPAFGDHRCFDKQIDFFSRDYQVITLDMLGHGLTGVGKSKDKLTATATHIAEILKVENKDKLHIIGVSLGSLLAQDFALKYPDKILSLTALGGYNINKEQKEIAKAQGKEIFKWLFKMIFSMDAFRRYVGKVSTINPAEQIRFYESAKHFSRRSFSVMSGLNKLIANRSVQRSFPVLILVGEKDNGVAIKAAKEWYKNEQKNSNLVIIKNAGHCANMDNSKEFNNIIESFIAGKTINSNSKNQ</sequence>
<dbReference type="GO" id="GO:0016787">
    <property type="term" value="F:hydrolase activity"/>
    <property type="evidence" value="ECO:0007669"/>
    <property type="project" value="UniProtKB-KW"/>
</dbReference>
<dbReference type="PRINTS" id="PR00111">
    <property type="entry name" value="ABHYDROLASE"/>
</dbReference>
<dbReference type="EMBL" id="RQYN01000042">
    <property type="protein sequence ID" value="RRD72945.1"/>
    <property type="molecule type" value="Genomic_DNA"/>
</dbReference>
<gene>
    <name evidence="3" type="ORF">EII41_10230</name>
</gene>
<protein>
    <submittedName>
        <fullName evidence="3">Alpha/beta hydrolase</fullName>
    </submittedName>
</protein>
<dbReference type="Gene3D" id="3.40.50.1820">
    <property type="entry name" value="alpha/beta hydrolase"/>
    <property type="match status" value="1"/>
</dbReference>
<comment type="caution">
    <text evidence="3">The sequence shown here is derived from an EMBL/GenBank/DDBJ whole genome shotgun (WGS) entry which is preliminary data.</text>
</comment>
<evidence type="ECO:0000256" key="1">
    <source>
        <dbReference type="ARBA" id="ARBA00022801"/>
    </source>
</evidence>
<evidence type="ECO:0000313" key="4">
    <source>
        <dbReference type="Proteomes" id="UP000279860"/>
    </source>
</evidence>
<evidence type="ECO:0000259" key="2">
    <source>
        <dbReference type="Pfam" id="PF00561"/>
    </source>
</evidence>
<dbReference type="AlphaFoldDB" id="A0A3P1YQJ9"/>
<dbReference type="InterPro" id="IPR050266">
    <property type="entry name" value="AB_hydrolase_sf"/>
</dbReference>
<dbReference type="PANTHER" id="PTHR43798:SF31">
    <property type="entry name" value="AB HYDROLASE SUPERFAMILY PROTEIN YCLE"/>
    <property type="match status" value="1"/>
</dbReference>
<dbReference type="InterPro" id="IPR029058">
    <property type="entry name" value="AB_hydrolase_fold"/>
</dbReference>
<feature type="domain" description="AB hydrolase-1" evidence="2">
    <location>
        <begin position="25"/>
        <end position="125"/>
    </location>
</feature>
<name>A0A3P1YQJ9_TANFO</name>
<dbReference type="SUPFAM" id="SSF53474">
    <property type="entry name" value="alpha/beta-Hydrolases"/>
    <property type="match status" value="1"/>
</dbReference>
<dbReference type="RefSeq" id="WP_124790517.1">
    <property type="nucleotide sequence ID" value="NZ_RQYN01000042.1"/>
</dbReference>